<accession>A0A9P6CR27</accession>
<dbReference type="InterPro" id="IPR002347">
    <property type="entry name" value="SDR_fam"/>
</dbReference>
<reference evidence="1" key="1">
    <citation type="submission" date="2020-11" db="EMBL/GenBank/DDBJ databases">
        <authorList>
            <consortium name="DOE Joint Genome Institute"/>
            <person name="Ahrendt S."/>
            <person name="Riley R."/>
            <person name="Andreopoulos W."/>
            <person name="Labutti K."/>
            <person name="Pangilinan J."/>
            <person name="Ruiz-Duenas F.J."/>
            <person name="Barrasa J.M."/>
            <person name="Sanchez-Garcia M."/>
            <person name="Camarero S."/>
            <person name="Miyauchi S."/>
            <person name="Serrano A."/>
            <person name="Linde D."/>
            <person name="Babiker R."/>
            <person name="Drula E."/>
            <person name="Ayuso-Fernandez I."/>
            <person name="Pacheco R."/>
            <person name="Padilla G."/>
            <person name="Ferreira P."/>
            <person name="Barriuso J."/>
            <person name="Kellner H."/>
            <person name="Castanera R."/>
            <person name="Alfaro M."/>
            <person name="Ramirez L."/>
            <person name="Pisabarro A.G."/>
            <person name="Kuo A."/>
            <person name="Tritt A."/>
            <person name="Lipzen A."/>
            <person name="He G."/>
            <person name="Yan M."/>
            <person name="Ng V."/>
            <person name="Cullen D."/>
            <person name="Martin F."/>
            <person name="Rosso M.-N."/>
            <person name="Henrissat B."/>
            <person name="Hibbett D."/>
            <person name="Martinez A.T."/>
            <person name="Grigoriev I.V."/>
        </authorList>
    </citation>
    <scope>NUCLEOTIDE SEQUENCE</scope>
    <source>
        <strain evidence="1">CBS 247.69</strain>
    </source>
</reference>
<dbReference type="InterPro" id="IPR036291">
    <property type="entry name" value="NAD(P)-bd_dom_sf"/>
</dbReference>
<dbReference type="InterPro" id="IPR052184">
    <property type="entry name" value="SDR_enzymes"/>
</dbReference>
<dbReference type="Gene3D" id="3.40.50.720">
    <property type="entry name" value="NAD(P)-binding Rossmann-like Domain"/>
    <property type="match status" value="1"/>
</dbReference>
<proteinExistence type="predicted"/>
<dbReference type="GO" id="GO:0016616">
    <property type="term" value="F:oxidoreductase activity, acting on the CH-OH group of donors, NAD or NADP as acceptor"/>
    <property type="evidence" value="ECO:0007669"/>
    <property type="project" value="TreeGrafter"/>
</dbReference>
<dbReference type="EMBL" id="MU150229">
    <property type="protein sequence ID" value="KAF9469599.1"/>
    <property type="molecule type" value="Genomic_DNA"/>
</dbReference>
<dbReference type="Pfam" id="PF00106">
    <property type="entry name" value="adh_short"/>
    <property type="match status" value="1"/>
</dbReference>
<dbReference type="PANTHER" id="PTHR45458:SF3">
    <property type="entry name" value="CHAIN DEHYDROGENASE (ATSC), PUTATIVE-RELATED"/>
    <property type="match status" value="1"/>
</dbReference>
<organism evidence="1 2">
    <name type="scientific">Collybia nuda</name>
    <dbReference type="NCBI Taxonomy" id="64659"/>
    <lineage>
        <taxon>Eukaryota</taxon>
        <taxon>Fungi</taxon>
        <taxon>Dikarya</taxon>
        <taxon>Basidiomycota</taxon>
        <taxon>Agaricomycotina</taxon>
        <taxon>Agaricomycetes</taxon>
        <taxon>Agaricomycetidae</taxon>
        <taxon>Agaricales</taxon>
        <taxon>Tricholomatineae</taxon>
        <taxon>Clitocybaceae</taxon>
        <taxon>Collybia</taxon>
    </lineage>
</organism>
<name>A0A9P6CR27_9AGAR</name>
<evidence type="ECO:0008006" key="3">
    <source>
        <dbReference type="Google" id="ProtNLM"/>
    </source>
</evidence>
<dbReference type="SUPFAM" id="SSF51735">
    <property type="entry name" value="NAD(P)-binding Rossmann-fold domains"/>
    <property type="match status" value="1"/>
</dbReference>
<comment type="caution">
    <text evidence="1">The sequence shown here is derived from an EMBL/GenBank/DDBJ whole genome shotgun (WGS) entry which is preliminary data.</text>
</comment>
<protein>
    <recommendedName>
        <fullName evidence="3">NAD(P)-binding protein</fullName>
    </recommendedName>
</protein>
<evidence type="ECO:0000313" key="2">
    <source>
        <dbReference type="Proteomes" id="UP000807353"/>
    </source>
</evidence>
<dbReference type="AlphaFoldDB" id="A0A9P6CR27"/>
<dbReference type="Proteomes" id="UP000807353">
    <property type="component" value="Unassembled WGS sequence"/>
</dbReference>
<keyword evidence="2" id="KW-1185">Reference proteome</keyword>
<sequence>MPSYVITGASRGIGFEFVRQISEDENNTVFGIVRNPATAKELTSLKRPNVHVLKSDVTDHRGLSAAAAEVAKITGGSLDYLINNAAAVNDEFAHLTLTGFEDQDVLAQSLRGMFNVNVVGVVFTINAFLPLLQKGSVKKVITISSGVADLDLTVTTGIAASAPYSISKAGVNLAVGKYAAQFKSEGFIFLALSPGLVDTSTKPPTPEELEGYKQMITAFKQYDTTFEGAITPEQSVKMQLAVINNVTVKDTGAFISHHGDKRWL</sequence>
<dbReference type="PRINTS" id="PR00081">
    <property type="entry name" value="GDHRDH"/>
</dbReference>
<dbReference type="PANTHER" id="PTHR45458">
    <property type="entry name" value="SHORT-CHAIN DEHYDROGENASE/REDUCTASE SDR"/>
    <property type="match status" value="1"/>
</dbReference>
<dbReference type="OrthoDB" id="9876299at2759"/>
<evidence type="ECO:0000313" key="1">
    <source>
        <dbReference type="EMBL" id="KAF9469599.1"/>
    </source>
</evidence>
<gene>
    <name evidence="1" type="ORF">BDZ94DRAFT_1303297</name>
</gene>